<evidence type="ECO:0000256" key="15">
    <source>
        <dbReference type="RuleBase" id="RU363086"/>
    </source>
</evidence>
<evidence type="ECO:0000256" key="9">
    <source>
        <dbReference type="ARBA" id="ARBA00023098"/>
    </source>
</evidence>
<dbReference type="SUPFAM" id="SSF55060">
    <property type="entry name" value="GHMP Kinase, C-terminal domain"/>
    <property type="match status" value="1"/>
</dbReference>
<dbReference type="GO" id="GO:0016126">
    <property type="term" value="P:sterol biosynthetic process"/>
    <property type="evidence" value="ECO:0007669"/>
    <property type="project" value="UniProtKB-KW"/>
</dbReference>
<feature type="domain" description="Mvd1 C-terminal" evidence="16">
    <location>
        <begin position="202"/>
        <end position="379"/>
    </location>
</feature>
<evidence type="ECO:0000256" key="12">
    <source>
        <dbReference type="ARBA" id="ARBA00023239"/>
    </source>
</evidence>
<comment type="caution">
    <text evidence="18">The sequence shown here is derived from an EMBL/GenBank/DDBJ whole genome shotgun (WGS) entry which is preliminary data.</text>
</comment>
<keyword evidence="11 15" id="KW-0753">Steroid metabolism</keyword>
<evidence type="ECO:0000256" key="3">
    <source>
        <dbReference type="ARBA" id="ARBA00012296"/>
    </source>
</evidence>
<keyword evidence="9 14" id="KW-0443">Lipid metabolism</keyword>
<evidence type="ECO:0000256" key="6">
    <source>
        <dbReference type="ARBA" id="ARBA00022840"/>
    </source>
</evidence>
<keyword evidence="7 15" id="KW-0752">Steroid biosynthesis</keyword>
<dbReference type="Gene3D" id="3.30.230.10">
    <property type="match status" value="1"/>
</dbReference>
<dbReference type="Pfam" id="PF22700">
    <property type="entry name" value="MVD-like_N"/>
    <property type="match status" value="1"/>
</dbReference>
<comment type="similarity">
    <text evidence="2 14 15">Belongs to the diphosphomevalonate decarboxylase family.</text>
</comment>
<dbReference type="VEuPathDB" id="FungiDB:TRICI_005760"/>
<dbReference type="InterPro" id="IPR041431">
    <property type="entry name" value="Mvd1_C"/>
</dbReference>
<dbReference type="Proteomes" id="UP000761534">
    <property type="component" value="Unassembled WGS sequence"/>
</dbReference>
<dbReference type="InterPro" id="IPR005935">
    <property type="entry name" value="Mev_decarb"/>
</dbReference>
<dbReference type="OrthoDB" id="10253702at2759"/>
<dbReference type="EC" id="4.1.1.33" evidence="3 14"/>
<dbReference type="InterPro" id="IPR053859">
    <property type="entry name" value="MVD-like_N"/>
</dbReference>
<sequence length="394" mass="43119">MDAIYSASVTAPVNIATLKYWGKRDAGLNLPTNSSISVTLSQNDLRTVTTAAASMTFSEDQVWLNGRQEDINASKRMTTLLREMRALRKQVEDVKQAEGEKNVVPLSGYKLKIVSENNFPTAAGLASSAAGFAAFVQALADLYELPHTADELSVLARQGSGSACRSLFGGYAIWNMGSKADGSDSMASQIAPESHWPDMKAAIMVVSADKKETPSTSGMQLTVQTSDLFKYRVQHVVPQREKDMTQAILDRDFETFAKLTMQDSNNFHACCLDTNPPIFYLNDTSRACIRLVEDLNKIAGKTIAGYTFDAGPNAVVYYLQENEQLVLGALKHALPKDEAWETKPDIQPFNSPDFDQKYLEKVTNGISKLILTGVGPGPQKSSIKLIDKNGDLLM</sequence>
<evidence type="ECO:0000256" key="1">
    <source>
        <dbReference type="ARBA" id="ARBA00005055"/>
    </source>
</evidence>
<dbReference type="InterPro" id="IPR029765">
    <property type="entry name" value="Mev_diP_decarb"/>
</dbReference>
<dbReference type="GO" id="GO:0004163">
    <property type="term" value="F:diphosphomevalonate decarboxylase activity"/>
    <property type="evidence" value="ECO:0007669"/>
    <property type="project" value="UniProtKB-UniRule"/>
</dbReference>
<dbReference type="AlphaFoldDB" id="A0A642UPK7"/>
<protein>
    <recommendedName>
        <fullName evidence="3 14">Diphosphomevalonate decarboxylase</fullName>
        <ecNumber evidence="3 14">4.1.1.33</ecNumber>
    </recommendedName>
</protein>
<dbReference type="Gene3D" id="3.30.70.890">
    <property type="entry name" value="GHMP kinase, C-terminal domain"/>
    <property type="match status" value="1"/>
</dbReference>
<keyword evidence="10 15" id="KW-1207">Sterol metabolism</keyword>
<evidence type="ECO:0000256" key="8">
    <source>
        <dbReference type="ARBA" id="ARBA00023011"/>
    </source>
</evidence>
<dbReference type="PIRSF" id="PIRSF015950">
    <property type="entry name" value="Mev_P_decrbx"/>
    <property type="match status" value="1"/>
</dbReference>
<evidence type="ECO:0000259" key="17">
    <source>
        <dbReference type="Pfam" id="PF22700"/>
    </source>
</evidence>
<gene>
    <name evidence="18" type="ORF">TRICI_005760</name>
</gene>
<dbReference type="PANTHER" id="PTHR10977:SF3">
    <property type="entry name" value="DIPHOSPHOMEVALONATE DECARBOXYLASE"/>
    <property type="match status" value="1"/>
</dbReference>
<dbReference type="GO" id="GO:0005524">
    <property type="term" value="F:ATP binding"/>
    <property type="evidence" value="ECO:0007669"/>
    <property type="project" value="UniProtKB-UniRule"/>
</dbReference>
<dbReference type="NCBIfam" id="TIGR01240">
    <property type="entry name" value="mevDPdecarb"/>
    <property type="match status" value="1"/>
</dbReference>
<comment type="pathway">
    <text evidence="1 15">Isoprenoid biosynthesis; isopentenyl diphosphate biosynthesis via mevalonate pathway; isopentenyl diphosphate from (R)-mevalonate: step 3/3.</text>
</comment>
<dbReference type="EMBL" id="SWFS01000448">
    <property type="protein sequence ID" value="KAA8903073.1"/>
    <property type="molecule type" value="Genomic_DNA"/>
</dbReference>
<evidence type="ECO:0000256" key="2">
    <source>
        <dbReference type="ARBA" id="ARBA00008831"/>
    </source>
</evidence>
<accession>A0A642UPK7</accession>
<dbReference type="Pfam" id="PF18376">
    <property type="entry name" value="MDD_C"/>
    <property type="match status" value="1"/>
</dbReference>
<dbReference type="PANTHER" id="PTHR10977">
    <property type="entry name" value="DIPHOSPHOMEVALONATE DECARBOXYLASE"/>
    <property type="match status" value="1"/>
</dbReference>
<evidence type="ECO:0000259" key="16">
    <source>
        <dbReference type="Pfam" id="PF18376"/>
    </source>
</evidence>
<evidence type="ECO:0000256" key="4">
    <source>
        <dbReference type="ARBA" id="ARBA00022516"/>
    </source>
</evidence>
<name>A0A642UPK7_9ASCO</name>
<keyword evidence="19" id="KW-1185">Reference proteome</keyword>
<dbReference type="GO" id="GO:0019287">
    <property type="term" value="P:isopentenyl diphosphate biosynthetic process, mevalonate pathway"/>
    <property type="evidence" value="ECO:0007669"/>
    <property type="project" value="UniProtKB-UniRule"/>
</dbReference>
<reference evidence="18" key="1">
    <citation type="journal article" date="2019" name="G3 (Bethesda)">
        <title>Genome Assemblies of Two Rare Opportunistic Yeast Pathogens: Diutina rugosa (syn. Candida rugosa) and Trichomonascus ciferrii (syn. Candida ciferrii).</title>
        <authorList>
            <person name="Mixao V."/>
            <person name="Saus E."/>
            <person name="Hansen A.P."/>
            <person name="Lass-Florl C."/>
            <person name="Gabaldon T."/>
        </authorList>
    </citation>
    <scope>NUCLEOTIDE SEQUENCE</scope>
    <source>
        <strain evidence="18">CBS 4856</strain>
    </source>
</reference>
<keyword evidence="8 15" id="KW-0756">Sterol biosynthesis</keyword>
<keyword evidence="5 14" id="KW-0547">Nucleotide-binding</keyword>
<dbReference type="UniPathway" id="UPA00057">
    <property type="reaction ID" value="UER00100"/>
</dbReference>
<evidence type="ECO:0000313" key="19">
    <source>
        <dbReference type="Proteomes" id="UP000761534"/>
    </source>
</evidence>
<evidence type="ECO:0000256" key="14">
    <source>
        <dbReference type="PIRNR" id="PIRNR015950"/>
    </source>
</evidence>
<keyword evidence="12 14" id="KW-0456">Lyase</keyword>
<dbReference type="InterPro" id="IPR036554">
    <property type="entry name" value="GHMP_kinase_C_sf"/>
</dbReference>
<proteinExistence type="inferred from homology"/>
<keyword evidence="4 15" id="KW-0444">Lipid biosynthesis</keyword>
<evidence type="ECO:0000256" key="10">
    <source>
        <dbReference type="ARBA" id="ARBA00023166"/>
    </source>
</evidence>
<dbReference type="SUPFAM" id="SSF54211">
    <property type="entry name" value="Ribosomal protein S5 domain 2-like"/>
    <property type="match status" value="1"/>
</dbReference>
<dbReference type="FunFam" id="3.30.70.890:FF:000005">
    <property type="entry name" value="Diphosphomevalonate decarboxylase"/>
    <property type="match status" value="1"/>
</dbReference>
<evidence type="ECO:0000256" key="7">
    <source>
        <dbReference type="ARBA" id="ARBA00022955"/>
    </source>
</evidence>
<dbReference type="InterPro" id="IPR014721">
    <property type="entry name" value="Ribsml_uS5_D2-typ_fold_subgr"/>
</dbReference>
<comment type="catalytic activity">
    <reaction evidence="13">
        <text>(R)-5-diphosphomevalonate + ATP = isopentenyl diphosphate + ADP + phosphate + CO2</text>
        <dbReference type="Rhea" id="RHEA:23732"/>
        <dbReference type="ChEBI" id="CHEBI:16526"/>
        <dbReference type="ChEBI" id="CHEBI:30616"/>
        <dbReference type="ChEBI" id="CHEBI:43474"/>
        <dbReference type="ChEBI" id="CHEBI:57557"/>
        <dbReference type="ChEBI" id="CHEBI:128769"/>
        <dbReference type="ChEBI" id="CHEBI:456216"/>
        <dbReference type="EC" id="4.1.1.33"/>
    </reaction>
    <physiologicalReaction direction="left-to-right" evidence="13">
        <dbReference type="Rhea" id="RHEA:23733"/>
    </physiologicalReaction>
</comment>
<evidence type="ECO:0000313" key="18">
    <source>
        <dbReference type="EMBL" id="KAA8903073.1"/>
    </source>
</evidence>
<feature type="domain" description="Diphosphomevalonate decarboxylase-like N-terminal" evidence="17">
    <location>
        <begin position="11"/>
        <end position="187"/>
    </location>
</feature>
<evidence type="ECO:0000256" key="5">
    <source>
        <dbReference type="ARBA" id="ARBA00022741"/>
    </source>
</evidence>
<dbReference type="GO" id="GO:0005829">
    <property type="term" value="C:cytosol"/>
    <property type="evidence" value="ECO:0007669"/>
    <property type="project" value="InterPro"/>
</dbReference>
<evidence type="ECO:0000256" key="13">
    <source>
        <dbReference type="ARBA" id="ARBA00048416"/>
    </source>
</evidence>
<dbReference type="InterPro" id="IPR020568">
    <property type="entry name" value="Ribosomal_Su5_D2-typ_SF"/>
</dbReference>
<dbReference type="FunFam" id="3.30.230.10:FF:000018">
    <property type="entry name" value="Diphosphomevalonate decarboxylase"/>
    <property type="match status" value="1"/>
</dbReference>
<evidence type="ECO:0000256" key="11">
    <source>
        <dbReference type="ARBA" id="ARBA00023221"/>
    </source>
</evidence>
<organism evidence="18 19">
    <name type="scientific">Trichomonascus ciferrii</name>
    <dbReference type="NCBI Taxonomy" id="44093"/>
    <lineage>
        <taxon>Eukaryota</taxon>
        <taxon>Fungi</taxon>
        <taxon>Dikarya</taxon>
        <taxon>Ascomycota</taxon>
        <taxon>Saccharomycotina</taxon>
        <taxon>Dipodascomycetes</taxon>
        <taxon>Dipodascales</taxon>
        <taxon>Trichomonascaceae</taxon>
        <taxon>Trichomonascus</taxon>
        <taxon>Trichomonascus ciferrii complex</taxon>
    </lineage>
</organism>
<keyword evidence="6 14" id="KW-0067">ATP-binding</keyword>